<accession>A0A8J5RY99</accession>
<feature type="region of interest" description="Disordered" evidence="1">
    <location>
        <begin position="1"/>
        <end position="95"/>
    </location>
</feature>
<feature type="compositionally biased region" description="Basic and acidic residues" evidence="1">
    <location>
        <begin position="74"/>
        <end position="95"/>
    </location>
</feature>
<dbReference type="AlphaFoldDB" id="A0A8J5RY99"/>
<proteinExistence type="predicted"/>
<evidence type="ECO:0000313" key="3">
    <source>
        <dbReference type="Proteomes" id="UP000729402"/>
    </source>
</evidence>
<organism evidence="2 3">
    <name type="scientific">Zizania palustris</name>
    <name type="common">Northern wild rice</name>
    <dbReference type="NCBI Taxonomy" id="103762"/>
    <lineage>
        <taxon>Eukaryota</taxon>
        <taxon>Viridiplantae</taxon>
        <taxon>Streptophyta</taxon>
        <taxon>Embryophyta</taxon>
        <taxon>Tracheophyta</taxon>
        <taxon>Spermatophyta</taxon>
        <taxon>Magnoliopsida</taxon>
        <taxon>Liliopsida</taxon>
        <taxon>Poales</taxon>
        <taxon>Poaceae</taxon>
        <taxon>BOP clade</taxon>
        <taxon>Oryzoideae</taxon>
        <taxon>Oryzeae</taxon>
        <taxon>Zizaniinae</taxon>
        <taxon>Zizania</taxon>
    </lineage>
</organism>
<comment type="caution">
    <text evidence="2">The sequence shown here is derived from an EMBL/GenBank/DDBJ whole genome shotgun (WGS) entry which is preliminary data.</text>
</comment>
<keyword evidence="3" id="KW-1185">Reference proteome</keyword>
<gene>
    <name evidence="2" type="ORF">GUJ93_ZPchr0009g1460</name>
</gene>
<evidence type="ECO:0000256" key="1">
    <source>
        <dbReference type="SAM" id="MobiDB-lite"/>
    </source>
</evidence>
<protein>
    <submittedName>
        <fullName evidence="2">Uncharacterized protein</fullName>
    </submittedName>
</protein>
<feature type="compositionally biased region" description="Basic and acidic residues" evidence="1">
    <location>
        <begin position="36"/>
        <end position="50"/>
    </location>
</feature>
<reference evidence="2" key="2">
    <citation type="submission" date="2021-02" db="EMBL/GenBank/DDBJ databases">
        <authorList>
            <person name="Kimball J.A."/>
            <person name="Haas M.W."/>
            <person name="Macchietto M."/>
            <person name="Kono T."/>
            <person name="Duquette J."/>
            <person name="Shao M."/>
        </authorList>
    </citation>
    <scope>NUCLEOTIDE SEQUENCE</scope>
    <source>
        <tissue evidence="2">Fresh leaf tissue</tissue>
    </source>
</reference>
<evidence type="ECO:0000313" key="2">
    <source>
        <dbReference type="EMBL" id="KAG8048474.1"/>
    </source>
</evidence>
<dbReference type="EMBL" id="JAAALK010000289">
    <property type="protein sequence ID" value="KAG8048474.1"/>
    <property type="molecule type" value="Genomic_DNA"/>
</dbReference>
<dbReference type="Proteomes" id="UP000729402">
    <property type="component" value="Unassembled WGS sequence"/>
</dbReference>
<sequence>MGSRNFLTMAKSLSVAPREQRNTPGDWRAQTPGDWRAQRAEPQPRRRAPAEEAADQRSLAEGAEGSGGGSRGSGELRWRERRKGEAEAAHNREKV</sequence>
<name>A0A8J5RY99_ZIZPA</name>
<reference evidence="2" key="1">
    <citation type="journal article" date="2021" name="bioRxiv">
        <title>Whole Genome Assembly and Annotation of Northern Wild Rice, Zizania palustris L., Supports a Whole Genome Duplication in the Zizania Genus.</title>
        <authorList>
            <person name="Haas M."/>
            <person name="Kono T."/>
            <person name="Macchietto M."/>
            <person name="Millas R."/>
            <person name="McGilp L."/>
            <person name="Shao M."/>
            <person name="Duquette J."/>
            <person name="Hirsch C.N."/>
            <person name="Kimball J."/>
        </authorList>
    </citation>
    <scope>NUCLEOTIDE SEQUENCE</scope>
    <source>
        <tissue evidence="2">Fresh leaf tissue</tissue>
    </source>
</reference>